<keyword evidence="3 8" id="KW-1134">Transmembrane beta strand</keyword>
<dbReference type="InterPro" id="IPR036942">
    <property type="entry name" value="Beta-barrel_TonB_sf"/>
</dbReference>
<sequence length="878" mass="92065">MHRRLALKGSAASAGLIAACLLAQPARAQTSQPASLDEVVVTGSRIAGGDRLAPVDVIDRQTFAAAGVSDASQLVRLLTANSGSEAQVDQLNQPQSSGTAQFNLRNLGLGSTLVLIDGQRWTNSAVVATDGSAFVDINSLVPMIALERIEAVKDGASAVYGSDAVAGVVNFITRKGVTRPEISAKYAVADGSEESVIEAIGGLSLLGGDLTLAASHFHRSALGSDERAFTQAETYGRAPWTAVTSYGQPGSYFRPGTGGFAPDPDCDDPAFAEAYRNSPTDSFCRLDYSDFFDLVPEETRTQLFADYRRPLAGAELWLQGAWSSTETVARQSPSLPILAQSLTVPASHPDNPFGEAVLFRGRLLGAEAGASVADFVYETWRVAGGLSGDFSTGWTWDVSATASRQHVAYDKPDAIGSALQNALNGLGGPGCDPTTGTPGAGACRYFNPFGSAYLGTGTANDADLVDSLIGSVGLRGAAGLITLDASTGGQALAWAGGSIDVALGAQYRRSTFRHDWSDRVNAGDLLTAGYSPDFDGDQEALAAFAEARVHLGDRIEAQLAARHESYDGDDGKLSPKVAVRWDANDALALRASWSQGFRAPSVYALTGAQASQPSVFDRGAFVFVNTLTSGDPDLKPEESESLTLGALWRPLPGLELGLDAWRFDYTNLVVKESAQAIIDQAAADDAAGLTGTPAQARVTRSGAGALTFVQLYFTNASSIETQGLDLSARYSRDLLGGVARASATWTHVDRYDIRLTPGAAATSGLGSTNLNTLGRSLPQDRGEFALSWADAANSLTALVHYTSGYKNDRSGVTDPDIASQTTMDLLYTLAVGADLDLSLGVVNLTDEDPPLAQFALGYDPVVADPRGRVVSVGLTKRF</sequence>
<organism evidence="13 14">
    <name type="scientific">Brevundimonas albigilva</name>
    <dbReference type="NCBI Taxonomy" id="1312364"/>
    <lineage>
        <taxon>Bacteria</taxon>
        <taxon>Pseudomonadati</taxon>
        <taxon>Pseudomonadota</taxon>
        <taxon>Alphaproteobacteria</taxon>
        <taxon>Caulobacterales</taxon>
        <taxon>Caulobacteraceae</taxon>
        <taxon>Brevundimonas</taxon>
    </lineage>
</organism>
<evidence type="ECO:0000256" key="9">
    <source>
        <dbReference type="RuleBase" id="RU003357"/>
    </source>
</evidence>
<evidence type="ECO:0000313" key="13">
    <source>
        <dbReference type="EMBL" id="URI14357.1"/>
    </source>
</evidence>
<dbReference type="EMBL" id="CP097649">
    <property type="protein sequence ID" value="URI14357.1"/>
    <property type="molecule type" value="Genomic_DNA"/>
</dbReference>
<keyword evidence="10" id="KW-0732">Signal</keyword>
<gene>
    <name evidence="13" type="ORF">M8231_11040</name>
</gene>
<evidence type="ECO:0000256" key="7">
    <source>
        <dbReference type="ARBA" id="ARBA00023237"/>
    </source>
</evidence>
<dbReference type="SUPFAM" id="SSF56935">
    <property type="entry name" value="Porins"/>
    <property type="match status" value="1"/>
</dbReference>
<accession>A0ABY4SI53</accession>
<evidence type="ECO:0000259" key="11">
    <source>
        <dbReference type="Pfam" id="PF00593"/>
    </source>
</evidence>
<dbReference type="Gene3D" id="2.170.130.10">
    <property type="entry name" value="TonB-dependent receptor, plug domain"/>
    <property type="match status" value="1"/>
</dbReference>
<evidence type="ECO:0000256" key="1">
    <source>
        <dbReference type="ARBA" id="ARBA00004571"/>
    </source>
</evidence>
<keyword evidence="5 9" id="KW-0798">TonB box</keyword>
<feature type="domain" description="TonB-dependent receptor-like beta-barrel" evidence="11">
    <location>
        <begin position="348"/>
        <end position="844"/>
    </location>
</feature>
<dbReference type="PANTHER" id="PTHR47234">
    <property type="match status" value="1"/>
</dbReference>
<dbReference type="InterPro" id="IPR039426">
    <property type="entry name" value="TonB-dep_rcpt-like"/>
</dbReference>
<dbReference type="Proteomes" id="UP001055429">
    <property type="component" value="Chromosome"/>
</dbReference>
<dbReference type="InterPro" id="IPR000531">
    <property type="entry name" value="Beta-barrel_TonB"/>
</dbReference>
<evidence type="ECO:0000256" key="2">
    <source>
        <dbReference type="ARBA" id="ARBA00022448"/>
    </source>
</evidence>
<feature type="chain" id="PRO_5045149968" evidence="10">
    <location>
        <begin position="29"/>
        <end position="878"/>
    </location>
</feature>
<evidence type="ECO:0000313" key="14">
    <source>
        <dbReference type="Proteomes" id="UP001055429"/>
    </source>
</evidence>
<keyword evidence="14" id="KW-1185">Reference proteome</keyword>
<reference evidence="13" key="1">
    <citation type="submission" date="2022-05" db="EMBL/GenBank/DDBJ databases">
        <title>Brevundimonas albigilva TT17 genome sequence.</title>
        <authorList>
            <person name="Lee K."/>
            <person name="Son H."/>
        </authorList>
    </citation>
    <scope>NUCLEOTIDE SEQUENCE</scope>
    <source>
        <strain evidence="13">TT17</strain>
    </source>
</reference>
<evidence type="ECO:0000256" key="3">
    <source>
        <dbReference type="ARBA" id="ARBA00022452"/>
    </source>
</evidence>
<evidence type="ECO:0000256" key="8">
    <source>
        <dbReference type="PROSITE-ProRule" id="PRU01360"/>
    </source>
</evidence>
<dbReference type="Gene3D" id="2.40.170.20">
    <property type="entry name" value="TonB-dependent receptor, beta-barrel domain"/>
    <property type="match status" value="1"/>
</dbReference>
<evidence type="ECO:0000256" key="10">
    <source>
        <dbReference type="SAM" id="SignalP"/>
    </source>
</evidence>
<dbReference type="RefSeq" id="WP_250201473.1">
    <property type="nucleotide sequence ID" value="NZ_CP097649.1"/>
</dbReference>
<dbReference type="PROSITE" id="PS52016">
    <property type="entry name" value="TONB_DEPENDENT_REC_3"/>
    <property type="match status" value="1"/>
</dbReference>
<keyword evidence="7 8" id="KW-0998">Cell outer membrane</keyword>
<dbReference type="InterPro" id="IPR012910">
    <property type="entry name" value="Plug_dom"/>
</dbReference>
<feature type="signal peptide" evidence="10">
    <location>
        <begin position="1"/>
        <end position="28"/>
    </location>
</feature>
<dbReference type="PANTHER" id="PTHR47234:SF2">
    <property type="entry name" value="TONB-DEPENDENT RECEPTOR"/>
    <property type="match status" value="1"/>
</dbReference>
<evidence type="ECO:0000256" key="6">
    <source>
        <dbReference type="ARBA" id="ARBA00023136"/>
    </source>
</evidence>
<protein>
    <submittedName>
        <fullName evidence="13">TonB-dependent receptor</fullName>
    </submittedName>
</protein>
<comment type="subcellular location">
    <subcellularLocation>
        <location evidence="1 8">Cell outer membrane</location>
        <topology evidence="1 8">Multi-pass membrane protein</topology>
    </subcellularLocation>
</comment>
<dbReference type="PROSITE" id="PS51257">
    <property type="entry name" value="PROKAR_LIPOPROTEIN"/>
    <property type="match status" value="1"/>
</dbReference>
<feature type="domain" description="TonB-dependent receptor plug" evidence="12">
    <location>
        <begin position="53"/>
        <end position="168"/>
    </location>
</feature>
<keyword evidence="4 8" id="KW-0812">Transmembrane</keyword>
<dbReference type="InterPro" id="IPR037066">
    <property type="entry name" value="Plug_dom_sf"/>
</dbReference>
<dbReference type="Pfam" id="PF00593">
    <property type="entry name" value="TonB_dep_Rec_b-barrel"/>
    <property type="match status" value="1"/>
</dbReference>
<keyword evidence="6 8" id="KW-0472">Membrane</keyword>
<evidence type="ECO:0000256" key="4">
    <source>
        <dbReference type="ARBA" id="ARBA00022692"/>
    </source>
</evidence>
<dbReference type="Pfam" id="PF07715">
    <property type="entry name" value="Plug"/>
    <property type="match status" value="1"/>
</dbReference>
<name>A0ABY4SI53_9CAUL</name>
<evidence type="ECO:0000256" key="5">
    <source>
        <dbReference type="ARBA" id="ARBA00023077"/>
    </source>
</evidence>
<keyword evidence="13" id="KW-0675">Receptor</keyword>
<proteinExistence type="inferred from homology"/>
<evidence type="ECO:0000259" key="12">
    <source>
        <dbReference type="Pfam" id="PF07715"/>
    </source>
</evidence>
<keyword evidence="2 8" id="KW-0813">Transport</keyword>
<comment type="similarity">
    <text evidence="8 9">Belongs to the TonB-dependent receptor family.</text>
</comment>